<evidence type="ECO:0000256" key="1">
    <source>
        <dbReference type="SAM" id="MobiDB-lite"/>
    </source>
</evidence>
<comment type="caution">
    <text evidence="2">The sequence shown here is derived from an EMBL/GenBank/DDBJ whole genome shotgun (WGS) entry which is preliminary data.</text>
</comment>
<feature type="region of interest" description="Disordered" evidence="1">
    <location>
        <begin position="14"/>
        <end position="43"/>
    </location>
</feature>
<dbReference type="Proteomes" id="UP000499080">
    <property type="component" value="Unassembled WGS sequence"/>
</dbReference>
<reference evidence="2 3" key="1">
    <citation type="journal article" date="2019" name="Sci. Rep.">
        <title>Orb-weaving spider Araneus ventricosus genome elucidates the spidroin gene catalogue.</title>
        <authorList>
            <person name="Kono N."/>
            <person name="Nakamura H."/>
            <person name="Ohtoshi R."/>
            <person name="Moran D.A.P."/>
            <person name="Shinohara A."/>
            <person name="Yoshida Y."/>
            <person name="Fujiwara M."/>
            <person name="Mori M."/>
            <person name="Tomita M."/>
            <person name="Arakawa K."/>
        </authorList>
    </citation>
    <scope>NUCLEOTIDE SEQUENCE [LARGE SCALE GENOMIC DNA]</scope>
</reference>
<gene>
    <name evidence="2" type="ORF">AVEN_143786_1</name>
</gene>
<proteinExistence type="predicted"/>
<protein>
    <submittedName>
        <fullName evidence="2">Uncharacterized protein</fullName>
    </submittedName>
</protein>
<evidence type="ECO:0000313" key="2">
    <source>
        <dbReference type="EMBL" id="GBL81537.1"/>
    </source>
</evidence>
<dbReference type="AlphaFoldDB" id="A0A4Y2APV1"/>
<organism evidence="2 3">
    <name type="scientific">Araneus ventricosus</name>
    <name type="common">Orbweaver spider</name>
    <name type="synonym">Epeira ventricosa</name>
    <dbReference type="NCBI Taxonomy" id="182803"/>
    <lineage>
        <taxon>Eukaryota</taxon>
        <taxon>Metazoa</taxon>
        <taxon>Ecdysozoa</taxon>
        <taxon>Arthropoda</taxon>
        <taxon>Chelicerata</taxon>
        <taxon>Arachnida</taxon>
        <taxon>Araneae</taxon>
        <taxon>Araneomorphae</taxon>
        <taxon>Entelegynae</taxon>
        <taxon>Araneoidea</taxon>
        <taxon>Araneidae</taxon>
        <taxon>Araneus</taxon>
    </lineage>
</organism>
<keyword evidence="3" id="KW-1185">Reference proteome</keyword>
<dbReference type="EMBL" id="BGPR01000025">
    <property type="protein sequence ID" value="GBL81537.1"/>
    <property type="molecule type" value="Genomic_DNA"/>
</dbReference>
<name>A0A4Y2APV1_ARAVE</name>
<accession>A0A4Y2APV1</accession>
<sequence length="102" mass="11909">MNFCRALCKRNHSQIQGTKNKRRKINQESESHPRRREKKKGATQLTLCQRLHRMQLKPPPNVMAGKIDFDFRSIALLLRRERILVLLRAVCRTAPTSVSPAY</sequence>
<evidence type="ECO:0000313" key="3">
    <source>
        <dbReference type="Proteomes" id="UP000499080"/>
    </source>
</evidence>